<feature type="compositionally biased region" description="Polar residues" evidence="1">
    <location>
        <begin position="57"/>
        <end position="72"/>
    </location>
</feature>
<feature type="compositionally biased region" description="Basic and acidic residues" evidence="1">
    <location>
        <begin position="15"/>
        <end position="32"/>
    </location>
</feature>
<sequence length="375" mass="42317">MIAPGSSRYSSNDMVHNHYLEEAKKKTQERGRNSRPSVMPYAKSQSTANGSKPKPRINNQNSKNWPASKSSCKPTGRILKTVGLRWVPTGKIFASSTTKVDGEAINCSNADITNQYEYEQTLDVNSSTLNLSAGTSSVNKSSSPTDNSKQYNIPPTLNIQYSIEPITPTTNVYAEENNNNQAADTQFQQDEFINPFCTPPMQTRRQLATNPEMCMFALTMSTVEPKIIKEAITDSTWIEAMQEELHQLDRLQVWELEEGIDLEESFASVAHLEAFRIFVSYVAHKSFPISQMDVKTTFLNGLLKEEVYVSQPDGFVDLDHPEKVYRLRKALYGLKQAPRAWYDELSTFLMSKGFTKGTIDPTMFTIRYGEDILLV</sequence>
<evidence type="ECO:0000313" key="4">
    <source>
        <dbReference type="Proteomes" id="UP001151760"/>
    </source>
</evidence>
<feature type="region of interest" description="Disordered" evidence="1">
    <location>
        <begin position="132"/>
        <end position="153"/>
    </location>
</feature>
<dbReference type="Proteomes" id="UP001151760">
    <property type="component" value="Unassembled WGS sequence"/>
</dbReference>
<accession>A0ABQ4Y5Q9</accession>
<organism evidence="3 4">
    <name type="scientific">Tanacetum coccineum</name>
    <dbReference type="NCBI Taxonomy" id="301880"/>
    <lineage>
        <taxon>Eukaryota</taxon>
        <taxon>Viridiplantae</taxon>
        <taxon>Streptophyta</taxon>
        <taxon>Embryophyta</taxon>
        <taxon>Tracheophyta</taxon>
        <taxon>Spermatophyta</taxon>
        <taxon>Magnoliopsida</taxon>
        <taxon>eudicotyledons</taxon>
        <taxon>Gunneridae</taxon>
        <taxon>Pentapetalae</taxon>
        <taxon>asterids</taxon>
        <taxon>campanulids</taxon>
        <taxon>Asterales</taxon>
        <taxon>Asteraceae</taxon>
        <taxon>Asteroideae</taxon>
        <taxon>Anthemideae</taxon>
        <taxon>Anthemidinae</taxon>
        <taxon>Tanacetum</taxon>
    </lineage>
</organism>
<feature type="domain" description="Reverse transcriptase Ty1/copia-type" evidence="2">
    <location>
        <begin position="257"/>
        <end position="375"/>
    </location>
</feature>
<comment type="caution">
    <text evidence="3">The sequence shown here is derived from an EMBL/GenBank/DDBJ whole genome shotgun (WGS) entry which is preliminary data.</text>
</comment>
<reference evidence="3" key="1">
    <citation type="journal article" date="2022" name="Int. J. Mol. Sci.">
        <title>Draft Genome of Tanacetum Coccineum: Genomic Comparison of Closely Related Tanacetum-Family Plants.</title>
        <authorList>
            <person name="Yamashiro T."/>
            <person name="Shiraishi A."/>
            <person name="Nakayama K."/>
            <person name="Satake H."/>
        </authorList>
    </citation>
    <scope>NUCLEOTIDE SEQUENCE</scope>
</reference>
<dbReference type="EMBL" id="BQNB010010083">
    <property type="protein sequence ID" value="GJS72487.1"/>
    <property type="molecule type" value="Genomic_DNA"/>
</dbReference>
<evidence type="ECO:0000256" key="1">
    <source>
        <dbReference type="SAM" id="MobiDB-lite"/>
    </source>
</evidence>
<proteinExistence type="predicted"/>
<reference evidence="3" key="2">
    <citation type="submission" date="2022-01" db="EMBL/GenBank/DDBJ databases">
        <authorList>
            <person name="Yamashiro T."/>
            <person name="Shiraishi A."/>
            <person name="Satake H."/>
            <person name="Nakayama K."/>
        </authorList>
    </citation>
    <scope>NUCLEOTIDE SEQUENCE</scope>
</reference>
<dbReference type="InterPro" id="IPR013103">
    <property type="entry name" value="RVT_2"/>
</dbReference>
<dbReference type="Pfam" id="PF07727">
    <property type="entry name" value="RVT_2"/>
    <property type="match status" value="1"/>
</dbReference>
<name>A0ABQ4Y5Q9_9ASTR</name>
<gene>
    <name evidence="3" type="ORF">Tco_0705328</name>
</gene>
<protein>
    <submittedName>
        <fullName evidence="3">Retrovirus-related pol polyprotein from transposon TNT 1-94</fullName>
    </submittedName>
</protein>
<evidence type="ECO:0000313" key="3">
    <source>
        <dbReference type="EMBL" id="GJS72487.1"/>
    </source>
</evidence>
<feature type="region of interest" description="Disordered" evidence="1">
    <location>
        <begin position="1"/>
        <end position="72"/>
    </location>
</feature>
<evidence type="ECO:0000259" key="2">
    <source>
        <dbReference type="Pfam" id="PF07727"/>
    </source>
</evidence>
<keyword evidence="4" id="KW-1185">Reference proteome</keyword>